<feature type="transmembrane region" description="Helical" evidence="1">
    <location>
        <begin position="281"/>
        <end position="305"/>
    </location>
</feature>
<feature type="transmembrane region" description="Helical" evidence="1">
    <location>
        <begin position="202"/>
        <end position="221"/>
    </location>
</feature>
<keyword evidence="1" id="KW-1133">Transmembrane helix</keyword>
<accession>A0A926E124</accession>
<keyword evidence="1" id="KW-0472">Membrane</keyword>
<keyword evidence="1" id="KW-0812">Transmembrane</keyword>
<evidence type="ECO:0000313" key="3">
    <source>
        <dbReference type="EMBL" id="MBC8546855.1"/>
    </source>
</evidence>
<sequence>MAGNNWNTNQPSPPGSGYTYVQGLGFVPYGPANKERAALVACANAVGLAVLLYLFLSSVTPSYLVGFMRLFMPHLRYFNSHLMAPEWVGQLIQALSFVICSVVAFGIYMALIRIPARVALPLRRAPGVIAAPAVFIGLAVSALGSFAANLLSMVFGWFGAIPVTPDISVSTTASGLVWALVNVCLLPAFLEECIYRGVLMQSLRRFGDGFALVISAVLFSLMHRNVLQAPIALLMGLVIGYFVLRTGSLWTGVLMHFCNNLLAVTQQVVTPMLEPEQGRMLGTILVLFYLVMGLVSILVLSRSGVNLFHLNQSPSALPVRQRAKLFFTCPAMVIALVLIIWLARGSVQFLPR</sequence>
<protein>
    <submittedName>
        <fullName evidence="3">CPBP family intramembrane metalloprotease</fullName>
    </submittedName>
</protein>
<organism evidence="3 4">
    <name type="scientific">Ligaoa zhengdingensis</name>
    <dbReference type="NCBI Taxonomy" id="2763658"/>
    <lineage>
        <taxon>Bacteria</taxon>
        <taxon>Bacillati</taxon>
        <taxon>Bacillota</taxon>
        <taxon>Clostridia</taxon>
        <taxon>Eubacteriales</taxon>
        <taxon>Oscillospiraceae</taxon>
        <taxon>Ligaoa</taxon>
    </lineage>
</organism>
<dbReference type="PANTHER" id="PTHR36435">
    <property type="entry name" value="SLR1288 PROTEIN"/>
    <property type="match status" value="1"/>
</dbReference>
<dbReference type="GO" id="GO:0004175">
    <property type="term" value="F:endopeptidase activity"/>
    <property type="evidence" value="ECO:0007669"/>
    <property type="project" value="UniProtKB-ARBA"/>
</dbReference>
<evidence type="ECO:0000259" key="2">
    <source>
        <dbReference type="Pfam" id="PF02517"/>
    </source>
</evidence>
<feature type="transmembrane region" description="Helical" evidence="1">
    <location>
        <begin position="91"/>
        <end position="112"/>
    </location>
</feature>
<dbReference type="GO" id="GO:0080120">
    <property type="term" value="P:CAAX-box protein maturation"/>
    <property type="evidence" value="ECO:0007669"/>
    <property type="project" value="UniProtKB-ARBA"/>
</dbReference>
<proteinExistence type="predicted"/>
<dbReference type="AlphaFoldDB" id="A0A926E124"/>
<evidence type="ECO:0000256" key="1">
    <source>
        <dbReference type="SAM" id="Phobius"/>
    </source>
</evidence>
<dbReference type="RefSeq" id="WP_249282930.1">
    <property type="nucleotide sequence ID" value="NZ_JACRST010000010.1"/>
</dbReference>
<feature type="transmembrane region" description="Helical" evidence="1">
    <location>
        <begin position="325"/>
        <end position="343"/>
    </location>
</feature>
<reference evidence="3" key="1">
    <citation type="submission" date="2020-08" db="EMBL/GenBank/DDBJ databases">
        <title>Genome public.</title>
        <authorList>
            <person name="Liu C."/>
            <person name="Sun Q."/>
        </authorList>
    </citation>
    <scope>NUCLEOTIDE SEQUENCE</scope>
    <source>
        <strain evidence="3">NSJ-31</strain>
    </source>
</reference>
<dbReference type="InterPro" id="IPR052710">
    <property type="entry name" value="CAAX_protease"/>
</dbReference>
<keyword evidence="4" id="KW-1185">Reference proteome</keyword>
<dbReference type="Pfam" id="PF02517">
    <property type="entry name" value="Rce1-like"/>
    <property type="match status" value="1"/>
</dbReference>
<feature type="transmembrane region" description="Helical" evidence="1">
    <location>
        <begin position="167"/>
        <end position="190"/>
    </location>
</feature>
<feature type="transmembrane region" description="Helical" evidence="1">
    <location>
        <begin position="38"/>
        <end position="71"/>
    </location>
</feature>
<feature type="transmembrane region" description="Helical" evidence="1">
    <location>
        <begin position="227"/>
        <end position="244"/>
    </location>
</feature>
<dbReference type="Proteomes" id="UP000653127">
    <property type="component" value="Unassembled WGS sequence"/>
</dbReference>
<gene>
    <name evidence="3" type="ORF">H8711_07900</name>
</gene>
<dbReference type="PANTHER" id="PTHR36435:SF1">
    <property type="entry name" value="CAAX AMINO TERMINAL PROTEASE FAMILY PROTEIN"/>
    <property type="match status" value="1"/>
</dbReference>
<dbReference type="GO" id="GO:0008237">
    <property type="term" value="F:metallopeptidase activity"/>
    <property type="evidence" value="ECO:0007669"/>
    <property type="project" value="UniProtKB-KW"/>
</dbReference>
<feature type="transmembrane region" description="Helical" evidence="1">
    <location>
        <begin position="133"/>
        <end position="161"/>
    </location>
</feature>
<feature type="domain" description="CAAX prenyl protease 2/Lysostaphin resistance protein A-like" evidence="2">
    <location>
        <begin position="175"/>
        <end position="262"/>
    </location>
</feature>
<dbReference type="InterPro" id="IPR003675">
    <property type="entry name" value="Rce1/LyrA-like_dom"/>
</dbReference>
<dbReference type="EMBL" id="JACRST010000010">
    <property type="protein sequence ID" value="MBC8546855.1"/>
    <property type="molecule type" value="Genomic_DNA"/>
</dbReference>
<keyword evidence="3" id="KW-0645">Protease</keyword>
<keyword evidence="3" id="KW-0482">Metalloprotease</keyword>
<evidence type="ECO:0000313" key="4">
    <source>
        <dbReference type="Proteomes" id="UP000653127"/>
    </source>
</evidence>
<comment type="caution">
    <text evidence="3">The sequence shown here is derived from an EMBL/GenBank/DDBJ whole genome shotgun (WGS) entry which is preliminary data.</text>
</comment>
<name>A0A926E124_9FIRM</name>
<keyword evidence="3" id="KW-0378">Hydrolase</keyword>